<gene>
    <name evidence="1" type="ORF">GLYMA_09G107300</name>
</gene>
<name>I1L2J6_SOYBN</name>
<sequence length="50" mass="5570">MRRETNRCGLTVVFPGFGKINGSARRLGMVVGASKVDTREESVWRECLTV</sequence>
<proteinExistence type="predicted"/>
<dbReference type="InParanoid" id="I1L2J6"/>
<reference evidence="1 2" key="1">
    <citation type="journal article" date="2010" name="Nature">
        <title>Genome sequence of the palaeopolyploid soybean.</title>
        <authorList>
            <person name="Schmutz J."/>
            <person name="Cannon S.B."/>
            <person name="Schlueter J."/>
            <person name="Ma J."/>
            <person name="Mitros T."/>
            <person name="Nelson W."/>
            <person name="Hyten D.L."/>
            <person name="Song Q."/>
            <person name="Thelen J.J."/>
            <person name="Cheng J."/>
            <person name="Xu D."/>
            <person name="Hellsten U."/>
            <person name="May G.D."/>
            <person name="Yu Y."/>
            <person name="Sakurai T."/>
            <person name="Umezawa T."/>
            <person name="Bhattacharyya M.K."/>
            <person name="Sandhu D."/>
            <person name="Valliyodan B."/>
            <person name="Lindquist E."/>
            <person name="Peto M."/>
            <person name="Grant D."/>
            <person name="Shu S."/>
            <person name="Goodstein D."/>
            <person name="Barry K."/>
            <person name="Futrell-Griggs M."/>
            <person name="Abernathy B."/>
            <person name="Du J."/>
            <person name="Tian Z."/>
            <person name="Zhu L."/>
            <person name="Gill N."/>
            <person name="Joshi T."/>
            <person name="Libault M."/>
            <person name="Sethuraman A."/>
            <person name="Zhang X.-C."/>
            <person name="Shinozaki K."/>
            <person name="Nguyen H.T."/>
            <person name="Wing R.A."/>
            <person name="Cregan P."/>
            <person name="Specht J."/>
            <person name="Grimwood J."/>
            <person name="Rokhsar D."/>
            <person name="Stacey G."/>
            <person name="Shoemaker R.C."/>
            <person name="Jackson S.A."/>
        </authorList>
    </citation>
    <scope>NUCLEOTIDE SEQUENCE [LARGE SCALE GENOMIC DNA]</scope>
    <source>
        <strain evidence="2">cv. Williams 82</strain>
        <tissue evidence="1">Callus</tissue>
    </source>
</reference>
<reference evidence="2" key="2">
    <citation type="submission" date="2018-02" db="UniProtKB">
        <authorList>
            <consortium name="EnsemblPlants"/>
        </authorList>
    </citation>
    <scope>IDENTIFICATION</scope>
    <source>
        <strain evidence="2">Williams 82</strain>
    </source>
</reference>
<dbReference type="Proteomes" id="UP000008827">
    <property type="component" value="Chromosome 9"/>
</dbReference>
<dbReference type="Gramene" id="KRH38053">
    <property type="protein sequence ID" value="KRH38053"/>
    <property type="gene ID" value="GLYMA_09G107300"/>
</dbReference>
<protein>
    <submittedName>
        <fullName evidence="1 2">Uncharacterized protein</fullName>
    </submittedName>
</protein>
<dbReference type="EnsemblPlants" id="KRH38053">
    <property type="protein sequence ID" value="KRH38053"/>
    <property type="gene ID" value="GLYMA_09G107300"/>
</dbReference>
<accession>I1L2J6</accession>
<organism evidence="2">
    <name type="scientific">Glycine max</name>
    <name type="common">Soybean</name>
    <name type="synonym">Glycine hispida</name>
    <dbReference type="NCBI Taxonomy" id="3847"/>
    <lineage>
        <taxon>Eukaryota</taxon>
        <taxon>Viridiplantae</taxon>
        <taxon>Streptophyta</taxon>
        <taxon>Embryophyta</taxon>
        <taxon>Tracheophyta</taxon>
        <taxon>Spermatophyta</taxon>
        <taxon>Magnoliopsida</taxon>
        <taxon>eudicotyledons</taxon>
        <taxon>Gunneridae</taxon>
        <taxon>Pentapetalae</taxon>
        <taxon>rosids</taxon>
        <taxon>fabids</taxon>
        <taxon>Fabales</taxon>
        <taxon>Fabaceae</taxon>
        <taxon>Papilionoideae</taxon>
        <taxon>50 kb inversion clade</taxon>
        <taxon>NPAAA clade</taxon>
        <taxon>indigoferoid/millettioid clade</taxon>
        <taxon>Phaseoleae</taxon>
        <taxon>Glycine</taxon>
        <taxon>Glycine subgen. Soja</taxon>
    </lineage>
</organism>
<evidence type="ECO:0000313" key="2">
    <source>
        <dbReference type="EnsemblPlants" id="KRH38053"/>
    </source>
</evidence>
<dbReference type="AlphaFoldDB" id="I1L2J6"/>
<evidence type="ECO:0000313" key="3">
    <source>
        <dbReference type="Proteomes" id="UP000008827"/>
    </source>
</evidence>
<reference evidence="1" key="3">
    <citation type="submission" date="2018-07" db="EMBL/GenBank/DDBJ databases">
        <title>WGS assembly of Glycine max.</title>
        <authorList>
            <person name="Schmutz J."/>
            <person name="Cannon S."/>
            <person name="Schlueter J."/>
            <person name="Ma J."/>
            <person name="Mitros T."/>
            <person name="Nelson W."/>
            <person name="Hyten D."/>
            <person name="Song Q."/>
            <person name="Thelen J."/>
            <person name="Cheng J."/>
            <person name="Xu D."/>
            <person name="Hellsten U."/>
            <person name="May G."/>
            <person name="Yu Y."/>
            <person name="Sakurai T."/>
            <person name="Umezawa T."/>
            <person name="Bhattacharyya M."/>
            <person name="Sandhu D."/>
            <person name="Valliyodan B."/>
            <person name="Lindquist E."/>
            <person name="Peto M."/>
            <person name="Grant D."/>
            <person name="Shu S."/>
            <person name="Goodstein D."/>
            <person name="Barry K."/>
            <person name="Futrell-Griggs M."/>
            <person name="Abernathy B."/>
            <person name="Du J."/>
            <person name="Tian Z."/>
            <person name="Zhu L."/>
            <person name="Gill N."/>
            <person name="Joshi T."/>
            <person name="Libault M."/>
            <person name="Sethuraman A."/>
            <person name="Zhang X."/>
            <person name="Shinozaki K."/>
            <person name="Nguyen H."/>
            <person name="Wing R."/>
            <person name="Cregan P."/>
            <person name="Specht J."/>
            <person name="Grimwood J."/>
            <person name="Rokhsar D."/>
            <person name="Stacey G."/>
            <person name="Shoemaker R."/>
            <person name="Jackson S."/>
        </authorList>
    </citation>
    <scope>NUCLEOTIDE SEQUENCE</scope>
    <source>
        <tissue evidence="1">Callus</tissue>
    </source>
</reference>
<dbReference type="EMBL" id="CM000842">
    <property type="protein sequence ID" value="KRH38053.1"/>
    <property type="molecule type" value="Genomic_DNA"/>
</dbReference>
<dbReference type="HOGENOM" id="CLU_3128127_0_0_1"/>
<keyword evidence="3" id="KW-1185">Reference proteome</keyword>
<evidence type="ECO:0000313" key="1">
    <source>
        <dbReference type="EMBL" id="KRH38053.1"/>
    </source>
</evidence>
<dbReference type="PaxDb" id="3847-GLYMA09G16060.2"/>